<name>A0A8S5SQB4_9CAUD</name>
<accession>A0A8S5SQB4</accession>
<sequence>MSNFYSVKKGDKLKFKGCTCGYGLYLGDVVECIGVALDKFYWINPHTGDKRITKMGSSCFEPIKEITIEEVVEVVKEETVEEVEVTEEVVETEEVIEEAPRKSRKKKSE</sequence>
<dbReference type="EMBL" id="BK032642">
    <property type="protein sequence ID" value="DAF52770.1"/>
    <property type="molecule type" value="Genomic_DNA"/>
</dbReference>
<evidence type="ECO:0000313" key="1">
    <source>
        <dbReference type="EMBL" id="DAF52770.1"/>
    </source>
</evidence>
<proteinExistence type="predicted"/>
<organism evidence="1">
    <name type="scientific">Siphoviridae sp. ctqSm5</name>
    <dbReference type="NCBI Taxonomy" id="2827949"/>
    <lineage>
        <taxon>Viruses</taxon>
        <taxon>Duplodnaviria</taxon>
        <taxon>Heunggongvirae</taxon>
        <taxon>Uroviricota</taxon>
        <taxon>Caudoviricetes</taxon>
    </lineage>
</organism>
<protein>
    <submittedName>
        <fullName evidence="1">Uncharacterized protein</fullName>
    </submittedName>
</protein>
<reference evidence="1" key="1">
    <citation type="journal article" date="2021" name="Proc. Natl. Acad. Sci. U.S.A.">
        <title>A Catalog of Tens of Thousands of Viruses from Human Metagenomes Reveals Hidden Associations with Chronic Diseases.</title>
        <authorList>
            <person name="Tisza M.J."/>
            <person name="Buck C.B."/>
        </authorList>
    </citation>
    <scope>NUCLEOTIDE SEQUENCE</scope>
    <source>
        <strain evidence="1">CtqSm5</strain>
    </source>
</reference>